<dbReference type="SUPFAM" id="SSF50985">
    <property type="entry name" value="RCC1/BLIP-II"/>
    <property type="match status" value="1"/>
</dbReference>
<keyword evidence="1" id="KW-0677">Repeat</keyword>
<name>A0AA88KDW0_NAELO</name>
<protein>
    <submittedName>
        <fullName evidence="2">Uncharacterized protein</fullName>
    </submittedName>
</protein>
<sequence length="423" mass="48540">MKTQLNPRLCIRSSDRLVFSNHQNLYQVDPYAVKFDSCSENIIYDYTRAIAEENVIMIANSFTKFYLVHHDMKITEFDLPSRSIREIDDIKQLGLTIKFMDCGENTVWVVTDCNRLFNFGEDIFSQLGKSKAKHKIFQEVDNAFIPEHGIITHFSCGRYHTCLAINEKQVFGIGYSSFYQTGLRATRDASNFEKSYFLINDQHGVKQHVQEFPHKIKKLTCSRYFTAFVSNTNEFWVTGSAENNQTFTNKTCECFTKILFDNIIDAFPAKNGYHTHVITSAQQIQAPGPFAVVSSGWNDNNQCGVKYKDSSSYGFMDLPILEQHDPRVANIQLFPVFTRSYLRYENLLFGTCKAESAKTFYSVELPFHLSPTDRLVVSGGNNFTLFFATASTTRTLEYFLNNLKNVKSAFADVTFYLNGRSMF</sequence>
<dbReference type="GeneID" id="68103216"/>
<evidence type="ECO:0000313" key="3">
    <source>
        <dbReference type="Proteomes" id="UP000816034"/>
    </source>
</evidence>
<dbReference type="AlphaFoldDB" id="A0AA88KDW0"/>
<keyword evidence="3" id="KW-1185">Reference proteome</keyword>
<gene>
    <name evidence="2" type="ORF">C9374_010762</name>
</gene>
<reference evidence="2 3" key="1">
    <citation type="journal article" date="2018" name="BMC Genomics">
        <title>The genome of Naegleria lovaniensis, the basis for a comparative approach to unravel pathogenicity factors of the human pathogenic amoeba N. fowleri.</title>
        <authorList>
            <person name="Liechti N."/>
            <person name="Schurch N."/>
            <person name="Bruggmann R."/>
            <person name="Wittwer M."/>
        </authorList>
    </citation>
    <scope>NUCLEOTIDE SEQUENCE [LARGE SCALE GENOMIC DNA]</scope>
    <source>
        <strain evidence="2 3">ATCC 30569</strain>
    </source>
</reference>
<dbReference type="PANTHER" id="PTHR22870:SF408">
    <property type="entry name" value="OS09G0560450 PROTEIN"/>
    <property type="match status" value="1"/>
</dbReference>
<dbReference type="PANTHER" id="PTHR22870">
    <property type="entry name" value="REGULATOR OF CHROMOSOME CONDENSATION"/>
    <property type="match status" value="1"/>
</dbReference>
<organism evidence="2 3">
    <name type="scientific">Naegleria lovaniensis</name>
    <name type="common">Amoeba</name>
    <dbReference type="NCBI Taxonomy" id="51637"/>
    <lineage>
        <taxon>Eukaryota</taxon>
        <taxon>Discoba</taxon>
        <taxon>Heterolobosea</taxon>
        <taxon>Tetramitia</taxon>
        <taxon>Eutetramitia</taxon>
        <taxon>Vahlkampfiidae</taxon>
        <taxon>Naegleria</taxon>
    </lineage>
</organism>
<evidence type="ECO:0000256" key="1">
    <source>
        <dbReference type="ARBA" id="ARBA00022737"/>
    </source>
</evidence>
<dbReference type="InterPro" id="IPR009091">
    <property type="entry name" value="RCC1/BLIP-II"/>
</dbReference>
<dbReference type="InterPro" id="IPR051210">
    <property type="entry name" value="Ub_ligase/GEF_domain"/>
</dbReference>
<comment type="caution">
    <text evidence="2">The sequence shown here is derived from an EMBL/GenBank/DDBJ whole genome shotgun (WGS) entry which is preliminary data.</text>
</comment>
<evidence type="ECO:0000313" key="2">
    <source>
        <dbReference type="EMBL" id="KAG2374478.1"/>
    </source>
</evidence>
<dbReference type="Gene3D" id="2.130.10.30">
    <property type="entry name" value="Regulator of chromosome condensation 1/beta-lactamase-inhibitor protein II"/>
    <property type="match status" value="1"/>
</dbReference>
<proteinExistence type="predicted"/>
<dbReference type="EMBL" id="PYSW02000045">
    <property type="protein sequence ID" value="KAG2374478.1"/>
    <property type="molecule type" value="Genomic_DNA"/>
</dbReference>
<accession>A0AA88KDW0</accession>
<dbReference type="RefSeq" id="XP_044543652.1">
    <property type="nucleotide sequence ID" value="XM_044686342.1"/>
</dbReference>
<dbReference type="Proteomes" id="UP000816034">
    <property type="component" value="Unassembled WGS sequence"/>
</dbReference>